<comment type="similarity">
    <text evidence="3">Belongs to the long-chain O-acyltransferase family.</text>
</comment>
<dbReference type="GO" id="GO:0051701">
    <property type="term" value="P:biological process involved in interaction with host"/>
    <property type="evidence" value="ECO:0007669"/>
    <property type="project" value="TreeGrafter"/>
</dbReference>
<dbReference type="PANTHER" id="PTHR31650:SF1">
    <property type="entry name" value="WAX ESTER SYNTHASE_DIACYLGLYCEROL ACYLTRANSFERASE 4-RELATED"/>
    <property type="match status" value="1"/>
</dbReference>
<evidence type="ECO:0000256" key="10">
    <source>
        <dbReference type="ARBA" id="ARBA00048109"/>
    </source>
</evidence>
<keyword evidence="14" id="KW-1185">Reference proteome</keyword>
<dbReference type="GO" id="GO:0019432">
    <property type="term" value="P:triglyceride biosynthetic process"/>
    <property type="evidence" value="ECO:0007669"/>
    <property type="project" value="UniProtKB-UniPathway"/>
</dbReference>
<evidence type="ECO:0000256" key="9">
    <source>
        <dbReference type="ARBA" id="ARBA00023315"/>
    </source>
</evidence>
<evidence type="ECO:0000256" key="8">
    <source>
        <dbReference type="ARBA" id="ARBA00023098"/>
    </source>
</evidence>
<dbReference type="GO" id="GO:0006071">
    <property type="term" value="P:glycerol metabolic process"/>
    <property type="evidence" value="ECO:0007669"/>
    <property type="project" value="UniProtKB-KW"/>
</dbReference>
<organism evidence="13 14">
    <name type="scientific">Humibacillus xanthopallidus</name>
    <dbReference type="NCBI Taxonomy" id="412689"/>
    <lineage>
        <taxon>Bacteria</taxon>
        <taxon>Bacillati</taxon>
        <taxon>Actinomycetota</taxon>
        <taxon>Actinomycetes</taxon>
        <taxon>Micrococcales</taxon>
        <taxon>Intrasporangiaceae</taxon>
        <taxon>Humibacillus</taxon>
    </lineage>
</organism>
<protein>
    <recommendedName>
        <fullName evidence="4">diacylglycerol O-acyltransferase</fullName>
        <ecNumber evidence="4">2.3.1.20</ecNumber>
    </recommendedName>
</protein>
<dbReference type="EMBL" id="VFPM01000001">
    <property type="protein sequence ID" value="TQM63671.1"/>
    <property type="molecule type" value="Genomic_DNA"/>
</dbReference>
<dbReference type="GO" id="GO:0005886">
    <property type="term" value="C:plasma membrane"/>
    <property type="evidence" value="ECO:0007669"/>
    <property type="project" value="TreeGrafter"/>
</dbReference>
<dbReference type="GO" id="GO:0001666">
    <property type="term" value="P:response to hypoxia"/>
    <property type="evidence" value="ECO:0007669"/>
    <property type="project" value="TreeGrafter"/>
</dbReference>
<comment type="catalytic activity">
    <reaction evidence="10">
        <text>an acyl-CoA + a 1,2-diacyl-sn-glycerol = a triacyl-sn-glycerol + CoA</text>
        <dbReference type="Rhea" id="RHEA:10868"/>
        <dbReference type="ChEBI" id="CHEBI:17815"/>
        <dbReference type="ChEBI" id="CHEBI:57287"/>
        <dbReference type="ChEBI" id="CHEBI:58342"/>
        <dbReference type="ChEBI" id="CHEBI:64615"/>
        <dbReference type="EC" id="2.3.1.20"/>
    </reaction>
</comment>
<evidence type="ECO:0000313" key="14">
    <source>
        <dbReference type="Proteomes" id="UP000316747"/>
    </source>
</evidence>
<comment type="pathway">
    <text evidence="1">Glycerolipid metabolism; triacylglycerol biosynthesis.</text>
</comment>
<keyword evidence="8" id="KW-0443">Lipid metabolism</keyword>
<evidence type="ECO:0000256" key="1">
    <source>
        <dbReference type="ARBA" id="ARBA00004771"/>
    </source>
</evidence>
<dbReference type="GO" id="GO:0071731">
    <property type="term" value="P:response to nitric oxide"/>
    <property type="evidence" value="ECO:0007669"/>
    <property type="project" value="TreeGrafter"/>
</dbReference>
<dbReference type="InterPro" id="IPR004255">
    <property type="entry name" value="O-acyltransferase_WSD1_N"/>
</dbReference>
<dbReference type="RefSeq" id="WP_185748812.1">
    <property type="nucleotide sequence ID" value="NZ_VFPM01000001.1"/>
</dbReference>
<dbReference type="EC" id="2.3.1.20" evidence="4"/>
<dbReference type="InterPro" id="IPR009721">
    <property type="entry name" value="O-acyltransferase_WSD1_C"/>
</dbReference>
<dbReference type="Proteomes" id="UP000316747">
    <property type="component" value="Unassembled WGS sequence"/>
</dbReference>
<dbReference type="Pfam" id="PF03007">
    <property type="entry name" value="WS_DGAT_cat"/>
    <property type="match status" value="1"/>
</dbReference>
<dbReference type="Pfam" id="PF06974">
    <property type="entry name" value="WS_DGAT_C"/>
    <property type="match status" value="1"/>
</dbReference>
<proteinExistence type="inferred from homology"/>
<keyword evidence="9 13" id="KW-0012">Acyltransferase</keyword>
<dbReference type="Gene3D" id="3.30.559.10">
    <property type="entry name" value="Chloramphenicol acetyltransferase-like domain"/>
    <property type="match status" value="1"/>
</dbReference>
<name>A0A543HZB7_9MICO</name>
<keyword evidence="7" id="KW-0319">Glycerol metabolism</keyword>
<evidence type="ECO:0000256" key="6">
    <source>
        <dbReference type="ARBA" id="ARBA00022679"/>
    </source>
</evidence>
<evidence type="ECO:0000313" key="13">
    <source>
        <dbReference type="EMBL" id="TQM63671.1"/>
    </source>
</evidence>
<dbReference type="SUPFAM" id="SSF52777">
    <property type="entry name" value="CoA-dependent acyltransferases"/>
    <property type="match status" value="1"/>
</dbReference>
<evidence type="ECO:0000256" key="3">
    <source>
        <dbReference type="ARBA" id="ARBA00009587"/>
    </source>
</evidence>
<evidence type="ECO:0000256" key="2">
    <source>
        <dbReference type="ARBA" id="ARBA00005189"/>
    </source>
</evidence>
<dbReference type="UniPathway" id="UPA00282"/>
<sequence>MAFTRLRMDELVNAWIGDRFTPFQLGLLAVFEPGPFALPSGSVDTALVAHELSVRALSVPELGRRVHWTGPGEGAPVWVDVADDVVTRRVGTTWVSPGTDLPTWASNRAILRLDRDLPLWRAEVVDGLPDGRFAILVVVHHVLADGMEGMRLLASLLDADADVVREEPPVRIPASPPTRLDLVRDRMPSWRGGARGRRHQPAGWSPGEPRMALREYRESMAAFTAPRPRTSLPRAVGPTRRMAVASADLGALSRLGHRRGATVNDLLLAAVTQGLRDLLTVRAECRAGLFVRTILPVAGASTRQVASMMVVDLPVGEPDPARRLATIVERTSARKARLQATGGSGPHLLALPIPVARILIPWARRRGSRMIDLSVTNVPGPVAPLWFAGAQMVEAWPIAPLVPLVGLTVAALSYNGRLVVTVNADGAVRDVDVLGDGIASALAVPAD</sequence>
<dbReference type="Gene3D" id="3.30.559.30">
    <property type="entry name" value="Nonribosomal peptide synthetase, condensation domain"/>
    <property type="match status" value="1"/>
</dbReference>
<dbReference type="InterPro" id="IPR023213">
    <property type="entry name" value="CAT-like_dom_sf"/>
</dbReference>
<evidence type="ECO:0000256" key="7">
    <source>
        <dbReference type="ARBA" id="ARBA00022798"/>
    </source>
</evidence>
<feature type="domain" description="O-acyltransferase WSD1-like N-terminal" evidence="11">
    <location>
        <begin position="15"/>
        <end position="266"/>
    </location>
</feature>
<comment type="pathway">
    <text evidence="2">Lipid metabolism.</text>
</comment>
<dbReference type="InterPro" id="IPR045034">
    <property type="entry name" value="O-acyltransferase_WSD1-like"/>
</dbReference>
<reference evidence="13 14" key="1">
    <citation type="submission" date="2019-06" db="EMBL/GenBank/DDBJ databases">
        <title>Genome sequencing of plant associated microbes to promote plant fitness in Sorghum bicolor and Oryza sativa.</title>
        <authorList>
            <person name="Coleman-Derr D."/>
        </authorList>
    </citation>
    <scope>NUCLEOTIDE SEQUENCE [LARGE SCALE GENOMIC DNA]</scope>
    <source>
        <strain evidence="13 14">KV-663</strain>
    </source>
</reference>
<accession>A0A543HZB7</accession>
<dbReference type="AlphaFoldDB" id="A0A543HZB7"/>
<evidence type="ECO:0000256" key="5">
    <source>
        <dbReference type="ARBA" id="ARBA00022516"/>
    </source>
</evidence>
<keyword evidence="5" id="KW-0444">Lipid biosynthesis</keyword>
<dbReference type="GO" id="GO:0004144">
    <property type="term" value="F:diacylglycerol O-acyltransferase activity"/>
    <property type="evidence" value="ECO:0007669"/>
    <property type="project" value="UniProtKB-EC"/>
</dbReference>
<keyword evidence="6 13" id="KW-0808">Transferase</keyword>
<feature type="domain" description="O-acyltransferase WSD1 C-terminal" evidence="12">
    <location>
        <begin position="307"/>
        <end position="443"/>
    </location>
</feature>
<evidence type="ECO:0000259" key="12">
    <source>
        <dbReference type="Pfam" id="PF06974"/>
    </source>
</evidence>
<evidence type="ECO:0000256" key="4">
    <source>
        <dbReference type="ARBA" id="ARBA00013244"/>
    </source>
</evidence>
<evidence type="ECO:0000259" key="11">
    <source>
        <dbReference type="Pfam" id="PF03007"/>
    </source>
</evidence>
<comment type="caution">
    <text evidence="13">The sequence shown here is derived from an EMBL/GenBank/DDBJ whole genome shotgun (WGS) entry which is preliminary data.</text>
</comment>
<gene>
    <name evidence="13" type="ORF">FBY41_0011</name>
</gene>
<dbReference type="PANTHER" id="PTHR31650">
    <property type="entry name" value="O-ACYLTRANSFERASE (WSD1-LIKE) FAMILY PROTEIN"/>
    <property type="match status" value="1"/>
</dbReference>